<feature type="transmembrane region" description="Helical" evidence="1">
    <location>
        <begin position="290"/>
        <end position="309"/>
    </location>
</feature>
<reference evidence="3" key="1">
    <citation type="journal article" date="2019" name="Int. J. Syst. Evol. Microbiol.">
        <title>Halobacteriovorax valvorus sp. nov., a novel prokaryotic predator isolated from coastal seawater of China.</title>
        <authorList>
            <person name="Chen M.-X."/>
        </authorList>
    </citation>
    <scope>NUCLEOTIDE SEQUENCE [LARGE SCALE GENOMIC DNA]</scope>
    <source>
        <strain evidence="3">BL9</strain>
    </source>
</reference>
<feature type="transmembrane region" description="Helical" evidence="1">
    <location>
        <begin position="638"/>
        <end position="659"/>
    </location>
</feature>
<comment type="caution">
    <text evidence="2">The sequence shown here is derived from an EMBL/GenBank/DDBJ whole genome shotgun (WGS) entry which is preliminary data.</text>
</comment>
<dbReference type="RefSeq" id="WP_115360833.1">
    <property type="nucleotide sequence ID" value="NZ_QDKL01000002.1"/>
</dbReference>
<evidence type="ECO:0000313" key="2">
    <source>
        <dbReference type="EMBL" id="RZF21442.1"/>
    </source>
</evidence>
<feature type="transmembrane region" description="Helical" evidence="1">
    <location>
        <begin position="570"/>
        <end position="592"/>
    </location>
</feature>
<feature type="transmembrane region" description="Helical" evidence="1">
    <location>
        <begin position="222"/>
        <end position="242"/>
    </location>
</feature>
<evidence type="ECO:0000256" key="1">
    <source>
        <dbReference type="SAM" id="Phobius"/>
    </source>
</evidence>
<feature type="transmembrane region" description="Helical" evidence="1">
    <location>
        <begin position="604"/>
        <end position="626"/>
    </location>
</feature>
<feature type="transmembrane region" description="Helical" evidence="1">
    <location>
        <begin position="262"/>
        <end position="284"/>
    </location>
</feature>
<dbReference type="PANTHER" id="PTHR33406:SF12">
    <property type="entry name" value="BLR2997 PROTEIN"/>
    <property type="match status" value="1"/>
</dbReference>
<keyword evidence="1" id="KW-0812">Transmembrane</keyword>
<keyword evidence="1" id="KW-1133">Transmembrane helix</keyword>
<keyword evidence="3" id="KW-1185">Reference proteome</keyword>
<dbReference type="InterPro" id="IPR050545">
    <property type="entry name" value="Mycobact_MmpL"/>
</dbReference>
<feature type="transmembrane region" description="Helical" evidence="1">
    <location>
        <begin position="172"/>
        <end position="188"/>
    </location>
</feature>
<sequence length="671" mass="76544">MNFNRAALILIFLAAFGAMFSYTRELAQKNPESIFLTDEGMEKFEKFQEDFPEVESLVIYSHGMPTVNTYEDLEVFGKKLEEACDDECYFLYPHELVRKRQDYLDRLKERDFKSLELTSSESVGFIVFNKGEKGQLKNIVREVEKQVRFHCAGHDYTNYQLDKSSEVVQEKIFPFLFAFSLFLLFVFIRNIVDSILLFFPCVLSSILSLSVIKYFFHHMNMVNSIVPLMTFVITLSLGQHLYFTARDMGSLKLALKVKLKPIVLMLITTFIGFLSLYISEIFVIRSFGLLSSFLILISSILAIIWLISVEGLLHYRRDREYKLRLYPKKSLSFFGIISLVVIALLAGIWGGNNVKVITDATKYFPKESDIHASFEEVTKLAGGVPIVEIGINTKDYESLKHILKLENELKEVTGLKVFSRNQMIQRINKDYSGSLSIPENRFAYTTLYSKAPEALREAYSIDGEYKITLLGAPLNVDKYESLIKKVHQILKGQNYTIDGLYYNLMISQKEMVHTLSKSFLISLIIMALIAVITLKELKLFIIFILVNTLPLGLSLGFLNLSDMSLNIATVMTYSVGLGIVVDSTFHILHYLGSHKFSMEEYLETIVKPVLTSSITLIVAFLLFGAYDFLPIKEFGLNLSFILLCGMIFDLFVLPTLYLGRSDFNTGGSHDL</sequence>
<feature type="transmembrane region" description="Helical" evidence="1">
    <location>
        <begin position="330"/>
        <end position="349"/>
    </location>
</feature>
<dbReference type="Gene3D" id="1.20.1640.10">
    <property type="entry name" value="Multidrug efflux transporter AcrB transmembrane domain"/>
    <property type="match status" value="2"/>
</dbReference>
<dbReference type="EMBL" id="QDKL01000002">
    <property type="protein sequence ID" value="RZF21442.1"/>
    <property type="molecule type" value="Genomic_DNA"/>
</dbReference>
<dbReference type="SUPFAM" id="SSF82866">
    <property type="entry name" value="Multidrug efflux transporter AcrB transmembrane domain"/>
    <property type="match status" value="2"/>
</dbReference>
<feature type="transmembrane region" description="Helical" evidence="1">
    <location>
        <begin position="515"/>
        <end position="532"/>
    </location>
</feature>
<protein>
    <recommendedName>
        <fullName evidence="4">Membrane transport protein MMPL domain-containing protein</fullName>
    </recommendedName>
</protein>
<accession>A0ABY0IJD3</accession>
<dbReference type="PANTHER" id="PTHR33406">
    <property type="entry name" value="MEMBRANE PROTEIN MJ1562-RELATED"/>
    <property type="match status" value="1"/>
</dbReference>
<evidence type="ECO:0000313" key="3">
    <source>
        <dbReference type="Proteomes" id="UP000443582"/>
    </source>
</evidence>
<gene>
    <name evidence="2" type="ORF">DAY19_07080</name>
</gene>
<name>A0ABY0IJD3_9BACT</name>
<evidence type="ECO:0008006" key="4">
    <source>
        <dbReference type="Google" id="ProtNLM"/>
    </source>
</evidence>
<feature type="transmembrane region" description="Helical" evidence="1">
    <location>
        <begin position="195"/>
        <end position="216"/>
    </location>
</feature>
<proteinExistence type="predicted"/>
<dbReference type="Proteomes" id="UP000443582">
    <property type="component" value="Unassembled WGS sequence"/>
</dbReference>
<feature type="transmembrane region" description="Helical" evidence="1">
    <location>
        <begin position="539"/>
        <end position="558"/>
    </location>
</feature>
<organism evidence="2 3">
    <name type="scientific">Halobacteriovorax vibrionivorans</name>
    <dbReference type="NCBI Taxonomy" id="2152716"/>
    <lineage>
        <taxon>Bacteria</taxon>
        <taxon>Pseudomonadati</taxon>
        <taxon>Bdellovibrionota</taxon>
        <taxon>Bacteriovoracia</taxon>
        <taxon>Bacteriovoracales</taxon>
        <taxon>Halobacteriovoraceae</taxon>
        <taxon>Halobacteriovorax</taxon>
    </lineage>
</organism>
<keyword evidence="1" id="KW-0472">Membrane</keyword>